<feature type="transmembrane region" description="Helical" evidence="1">
    <location>
        <begin position="50"/>
        <end position="73"/>
    </location>
</feature>
<evidence type="ECO:0000313" key="3">
    <source>
        <dbReference type="Proteomes" id="UP000186917"/>
    </source>
</evidence>
<proteinExistence type="predicted"/>
<protein>
    <submittedName>
        <fullName evidence="2">Uncharacterized protein</fullName>
    </submittedName>
</protein>
<gene>
    <name evidence="2" type="ORF">SAMN05421788_110280</name>
</gene>
<keyword evidence="1" id="KW-0812">Transmembrane</keyword>
<organism evidence="2 3">
    <name type="scientific">Filimonas lacunae</name>
    <dbReference type="NCBI Taxonomy" id="477680"/>
    <lineage>
        <taxon>Bacteria</taxon>
        <taxon>Pseudomonadati</taxon>
        <taxon>Bacteroidota</taxon>
        <taxon>Chitinophagia</taxon>
        <taxon>Chitinophagales</taxon>
        <taxon>Chitinophagaceae</taxon>
        <taxon>Filimonas</taxon>
    </lineage>
</organism>
<dbReference type="EMBL" id="FTOR01000010">
    <property type="protein sequence ID" value="SIT31783.1"/>
    <property type="molecule type" value="Genomic_DNA"/>
</dbReference>
<evidence type="ECO:0000313" key="2">
    <source>
        <dbReference type="EMBL" id="SIT31783.1"/>
    </source>
</evidence>
<dbReference type="InterPro" id="IPR046487">
    <property type="entry name" value="DUF6580"/>
</dbReference>
<name>A0A173MAK7_9BACT</name>
<evidence type="ECO:0000256" key="1">
    <source>
        <dbReference type="SAM" id="Phobius"/>
    </source>
</evidence>
<feature type="transmembrane region" description="Helical" evidence="1">
    <location>
        <begin position="6"/>
        <end position="24"/>
    </location>
</feature>
<dbReference type="Proteomes" id="UP000186917">
    <property type="component" value="Unassembled WGS sequence"/>
</dbReference>
<feature type="transmembrane region" description="Helical" evidence="1">
    <location>
        <begin position="113"/>
        <end position="134"/>
    </location>
</feature>
<dbReference type="AlphaFoldDB" id="A0A173MAK7"/>
<keyword evidence="3" id="KW-1185">Reference proteome</keyword>
<dbReference type="Pfam" id="PF20221">
    <property type="entry name" value="DUF6580"/>
    <property type="match status" value="1"/>
</dbReference>
<keyword evidence="1" id="KW-1133">Transmembrane helix</keyword>
<dbReference type="STRING" id="477680.SAMN05421788_110280"/>
<sequence>MKNSKSVLIAFCLLMVVFILCRMFNHTSGFTPQFAMAIFGGAIFRNNKKWAFALPLIPLFLGDVLFQIMYLMGKSNFPGFYEGQLQNYLLFAALTTLGFLVSERGVVNKVVSIFCTSLAAPTVYFFLSNFLLWASNSGTRGFNRPKTWDGLILCFQDALPFYPNSLYSTVFFSAVLFGGYYLVQYTTTSNKLAAE</sequence>
<feature type="transmembrane region" description="Helical" evidence="1">
    <location>
        <begin position="165"/>
        <end position="183"/>
    </location>
</feature>
<accession>A0A173MAK7</accession>
<dbReference type="OrthoDB" id="9806699at2"/>
<dbReference type="KEGG" id="fln:FLA_0542"/>
<reference evidence="3" key="1">
    <citation type="submission" date="2017-01" db="EMBL/GenBank/DDBJ databases">
        <authorList>
            <person name="Varghese N."/>
            <person name="Submissions S."/>
        </authorList>
    </citation>
    <scope>NUCLEOTIDE SEQUENCE [LARGE SCALE GENOMIC DNA]</scope>
    <source>
        <strain evidence="3">DSM 21054</strain>
    </source>
</reference>
<dbReference type="RefSeq" id="WP_096510683.1">
    <property type="nucleotide sequence ID" value="NZ_AP017422.1"/>
</dbReference>
<keyword evidence="1" id="KW-0472">Membrane</keyword>
<feature type="transmembrane region" description="Helical" evidence="1">
    <location>
        <begin position="85"/>
        <end position="101"/>
    </location>
</feature>